<feature type="compositionally biased region" description="Low complexity" evidence="12">
    <location>
        <begin position="1"/>
        <end position="12"/>
    </location>
</feature>
<evidence type="ECO:0000256" key="2">
    <source>
        <dbReference type="ARBA" id="ARBA00011899"/>
    </source>
</evidence>
<dbReference type="CDD" id="cd00854">
    <property type="entry name" value="NagA"/>
    <property type="match status" value="1"/>
</dbReference>
<keyword evidence="5 14" id="KW-0378">Hydrolase</keyword>
<evidence type="ECO:0000256" key="12">
    <source>
        <dbReference type="SAM" id="MobiDB-lite"/>
    </source>
</evidence>
<evidence type="ECO:0000256" key="1">
    <source>
        <dbReference type="ARBA" id="ARBA00010716"/>
    </source>
</evidence>
<evidence type="ECO:0000313" key="15">
    <source>
        <dbReference type="Proteomes" id="UP000318509"/>
    </source>
</evidence>
<gene>
    <name evidence="14" type="primary">nagA</name>
    <name evidence="14" type="ORF">E6H00_05620</name>
</gene>
<name>A0A537K557_9BACT</name>
<comment type="catalytic activity">
    <reaction evidence="7">
        <text>N-acetyl-D-glucosamine 6-phosphate + H2O = D-glucosamine 6-phosphate + acetate</text>
        <dbReference type="Rhea" id="RHEA:22936"/>
        <dbReference type="ChEBI" id="CHEBI:15377"/>
        <dbReference type="ChEBI" id="CHEBI:30089"/>
        <dbReference type="ChEBI" id="CHEBI:57513"/>
        <dbReference type="ChEBI" id="CHEBI:58725"/>
        <dbReference type="EC" id="3.5.1.25"/>
    </reaction>
</comment>
<comment type="cofactor">
    <cofactor evidence="11">
        <name>a divalent metal cation</name>
        <dbReference type="ChEBI" id="CHEBI:60240"/>
    </cofactor>
    <text evidence="11">Binds 1 divalent metal cation per subunit.</text>
</comment>
<dbReference type="GO" id="GO:0008448">
    <property type="term" value="F:N-acetylglucosamine-6-phosphate deacetylase activity"/>
    <property type="evidence" value="ECO:0007669"/>
    <property type="project" value="UniProtKB-EC"/>
</dbReference>
<proteinExistence type="inferred from homology"/>
<comment type="similarity">
    <text evidence="1">Belongs to the metallo-dependent hydrolases superfamily. NagA family.</text>
</comment>
<feature type="binding site" evidence="11">
    <location>
        <position position="185"/>
    </location>
    <ligand>
        <name>Zn(2+)</name>
        <dbReference type="ChEBI" id="CHEBI:29105"/>
    </ligand>
</feature>
<dbReference type="GO" id="GO:0046872">
    <property type="term" value="F:metal ion binding"/>
    <property type="evidence" value="ECO:0007669"/>
    <property type="project" value="UniProtKB-KW"/>
</dbReference>
<evidence type="ECO:0000313" key="14">
    <source>
        <dbReference type="EMBL" id="TMI90905.1"/>
    </source>
</evidence>
<sequence>MMAAQASTSASTNGRIVTGTYSPDRRRGPSTSAMGSRRAAVVERRRWNAWAESNASMIVSAGTVLAPDRDLSPGYVVVEEGRIVRVAAGTPAPDAPGPAAAFPDGTLIPGLIDLQVNGGAGVDCLRCGPEGYEILGRYLAATGVTAYLPTIVSAPLEEMRRAAACAGAAAARRRPLPQILGVHLEGPYLNPLRRGAHRAQDLRHPSVSEIEETHRRAGGLLRMVTLAPELEGAEAVVRRLAAEHVIVSIGHTDATADEVAAAAAWGARMVTHVFNAMRGFHHREPGAAGAALLTPTLTLGVIADFVHLHPAAIQLIARVAGPIRVALVTDAISAAGMGRGSFTLGAQSVDVRDGVARLADGTLAGSVLAMIRGVHNFARAASVGLREAVQCATLVPARLLGLSRKGRIAAGCDADLVVLDREGDVALTLVSGEVAFRRGARG</sequence>
<comment type="pathway">
    <text evidence="8">Amino-sugar metabolism; N-acetylneuraminate degradation; D-fructose 6-phosphate from N-acetylneuraminate: step 4/5.</text>
</comment>
<feature type="binding site" evidence="11">
    <location>
        <position position="272"/>
    </location>
    <ligand>
        <name>Zn(2+)</name>
        <dbReference type="ChEBI" id="CHEBI:29105"/>
    </ligand>
</feature>
<feature type="binding site" evidence="10">
    <location>
        <begin position="363"/>
        <end position="365"/>
    </location>
    <ligand>
        <name>substrate</name>
    </ligand>
</feature>
<organism evidence="14 15">
    <name type="scientific">Candidatus Segetimicrobium genomatis</name>
    <dbReference type="NCBI Taxonomy" id="2569760"/>
    <lineage>
        <taxon>Bacteria</taxon>
        <taxon>Bacillati</taxon>
        <taxon>Candidatus Sysuimicrobiota</taxon>
        <taxon>Candidatus Sysuimicrobiia</taxon>
        <taxon>Candidatus Sysuimicrobiales</taxon>
        <taxon>Candidatus Segetimicrobiaceae</taxon>
        <taxon>Candidatus Segetimicrobium</taxon>
    </lineage>
</organism>
<dbReference type="Gene3D" id="3.20.20.140">
    <property type="entry name" value="Metal-dependent hydrolases"/>
    <property type="match status" value="1"/>
</dbReference>
<dbReference type="AlphaFoldDB" id="A0A537K557"/>
<dbReference type="EC" id="3.5.1.25" evidence="2"/>
<dbReference type="InterPro" id="IPR006680">
    <property type="entry name" value="Amidohydro-rel"/>
</dbReference>
<dbReference type="PANTHER" id="PTHR11113:SF14">
    <property type="entry name" value="N-ACETYLGLUCOSAMINE-6-PHOSPHATE DEACETYLASE"/>
    <property type="match status" value="1"/>
</dbReference>
<keyword evidence="4 11" id="KW-0479">Metal-binding</keyword>
<protein>
    <recommendedName>
        <fullName evidence="3">N-acetylglucosamine-6-phosphate deacetylase</fullName>
        <ecNumber evidence="2">3.5.1.25</ecNumber>
    </recommendedName>
</protein>
<feature type="active site" description="Proton donor/acceptor" evidence="9">
    <location>
        <position position="330"/>
    </location>
</feature>
<feature type="binding site" evidence="10">
    <location>
        <position position="196"/>
    </location>
    <ligand>
        <name>substrate</name>
    </ligand>
</feature>
<dbReference type="Proteomes" id="UP000318509">
    <property type="component" value="Unassembled WGS sequence"/>
</dbReference>
<feature type="binding site" evidence="10">
    <location>
        <begin position="275"/>
        <end position="276"/>
    </location>
    <ligand>
        <name>substrate</name>
    </ligand>
</feature>
<evidence type="ECO:0000256" key="5">
    <source>
        <dbReference type="ARBA" id="ARBA00022801"/>
    </source>
</evidence>
<dbReference type="Gene3D" id="2.30.40.10">
    <property type="entry name" value="Urease, subunit C, domain 1"/>
    <property type="match status" value="1"/>
</dbReference>
<accession>A0A537K557</accession>
<evidence type="ECO:0000259" key="13">
    <source>
        <dbReference type="Pfam" id="PF01979"/>
    </source>
</evidence>
<dbReference type="PIRSF" id="PIRSF038994">
    <property type="entry name" value="NagA"/>
    <property type="match status" value="1"/>
</dbReference>
<reference evidence="14 15" key="1">
    <citation type="journal article" date="2019" name="Nat. Microbiol.">
        <title>Mediterranean grassland soil C-N compound turnover is dependent on rainfall and depth, and is mediated by genomically divergent microorganisms.</title>
        <authorList>
            <person name="Diamond S."/>
            <person name="Andeer P.F."/>
            <person name="Li Z."/>
            <person name="Crits-Christoph A."/>
            <person name="Burstein D."/>
            <person name="Anantharaman K."/>
            <person name="Lane K.R."/>
            <person name="Thomas B.C."/>
            <person name="Pan C."/>
            <person name="Northen T.R."/>
            <person name="Banfield J.F."/>
        </authorList>
    </citation>
    <scope>NUCLEOTIDE SEQUENCE [LARGE SCALE GENOMIC DNA]</scope>
    <source>
        <strain evidence="14">NP_3</strain>
    </source>
</reference>
<dbReference type="InterPro" id="IPR011059">
    <property type="entry name" value="Metal-dep_hydrolase_composite"/>
</dbReference>
<dbReference type="FunFam" id="3.20.20.140:FF:000004">
    <property type="entry name" value="N-acetylglucosamine-6-phosphate deacetylase"/>
    <property type="match status" value="1"/>
</dbReference>
<dbReference type="SUPFAM" id="SSF51338">
    <property type="entry name" value="Composite domain of metallo-dependent hydrolases"/>
    <property type="match status" value="1"/>
</dbReference>
<feature type="region of interest" description="Disordered" evidence="12">
    <location>
        <begin position="1"/>
        <end position="38"/>
    </location>
</feature>
<dbReference type="InterPro" id="IPR003764">
    <property type="entry name" value="GlcNAc_6-P_deAcase"/>
</dbReference>
<dbReference type="GO" id="GO:0006046">
    <property type="term" value="P:N-acetylglucosamine catabolic process"/>
    <property type="evidence" value="ECO:0007669"/>
    <property type="project" value="TreeGrafter"/>
</dbReference>
<feature type="binding site" evidence="11">
    <location>
        <position position="251"/>
    </location>
    <ligand>
        <name>Zn(2+)</name>
        <dbReference type="ChEBI" id="CHEBI:29105"/>
    </ligand>
</feature>
<keyword evidence="6" id="KW-0119">Carbohydrate metabolism</keyword>
<dbReference type="Pfam" id="PF01979">
    <property type="entry name" value="Amidohydro_1"/>
    <property type="match status" value="1"/>
</dbReference>
<evidence type="ECO:0000256" key="9">
    <source>
        <dbReference type="PIRSR" id="PIRSR038994-1"/>
    </source>
</evidence>
<feature type="domain" description="Amidohydrolase-related" evidence="13">
    <location>
        <begin position="106"/>
        <end position="434"/>
    </location>
</feature>
<evidence type="ECO:0000256" key="7">
    <source>
        <dbReference type="ARBA" id="ARBA00047647"/>
    </source>
</evidence>
<evidence type="ECO:0000256" key="3">
    <source>
        <dbReference type="ARBA" id="ARBA00018029"/>
    </source>
</evidence>
<dbReference type="PANTHER" id="PTHR11113">
    <property type="entry name" value="N-ACETYLGLUCOSAMINE-6-PHOSPHATE DEACETYLASE"/>
    <property type="match status" value="1"/>
</dbReference>
<evidence type="ECO:0000256" key="8">
    <source>
        <dbReference type="ARBA" id="ARBA00060590"/>
    </source>
</evidence>
<evidence type="ECO:0000256" key="11">
    <source>
        <dbReference type="PIRSR" id="PIRSR038994-3"/>
    </source>
</evidence>
<comment type="caution">
    <text evidence="14">The sequence shown here is derived from an EMBL/GenBank/DDBJ whole genome shotgun (WGS) entry which is preliminary data.</text>
</comment>
<dbReference type="SUPFAM" id="SSF51556">
    <property type="entry name" value="Metallo-dependent hydrolases"/>
    <property type="match status" value="1"/>
</dbReference>
<feature type="binding site" evidence="10">
    <location>
        <position position="307"/>
    </location>
    <ligand>
        <name>substrate</name>
    </ligand>
</feature>
<dbReference type="NCBIfam" id="TIGR00221">
    <property type="entry name" value="nagA"/>
    <property type="match status" value="1"/>
</dbReference>
<dbReference type="InterPro" id="IPR032466">
    <property type="entry name" value="Metal_Hydrolase"/>
</dbReference>
<evidence type="ECO:0000256" key="6">
    <source>
        <dbReference type="ARBA" id="ARBA00023277"/>
    </source>
</evidence>
<evidence type="ECO:0000256" key="4">
    <source>
        <dbReference type="ARBA" id="ARBA00022723"/>
    </source>
</evidence>
<evidence type="ECO:0000256" key="10">
    <source>
        <dbReference type="PIRSR" id="PIRSR038994-2"/>
    </source>
</evidence>
<dbReference type="EMBL" id="VBAK01000106">
    <property type="protein sequence ID" value="TMI90905.1"/>
    <property type="molecule type" value="Genomic_DNA"/>
</dbReference>
<feature type="binding site" evidence="10">
    <location>
        <position position="283"/>
    </location>
    <ligand>
        <name>substrate</name>
    </ligand>
</feature>